<organism evidence="1 2">
    <name type="scientific">Pluteus cervinus</name>
    <dbReference type="NCBI Taxonomy" id="181527"/>
    <lineage>
        <taxon>Eukaryota</taxon>
        <taxon>Fungi</taxon>
        <taxon>Dikarya</taxon>
        <taxon>Basidiomycota</taxon>
        <taxon>Agaricomycotina</taxon>
        <taxon>Agaricomycetes</taxon>
        <taxon>Agaricomycetidae</taxon>
        <taxon>Agaricales</taxon>
        <taxon>Pluteineae</taxon>
        <taxon>Pluteaceae</taxon>
        <taxon>Pluteus</taxon>
    </lineage>
</organism>
<dbReference type="EMBL" id="ML208776">
    <property type="protein sequence ID" value="TFK60427.1"/>
    <property type="molecule type" value="Genomic_DNA"/>
</dbReference>
<evidence type="ECO:0000313" key="1">
    <source>
        <dbReference type="EMBL" id="TFK60427.1"/>
    </source>
</evidence>
<gene>
    <name evidence="1" type="ORF">BDN72DRAFT_527108</name>
</gene>
<keyword evidence="2" id="KW-1185">Reference proteome</keyword>
<sequence length="113" mass="13124">MWLREGISRCSCQCQLEFYTYEESLEAKNCSPIYIWDLVRLDGWMQKKWTGVAAGPFGQELLNPNLNLNSTGGRKNFFAFFFCFCVCSRFLLAFAPSRNQKCLPSRRHCSCLQ</sequence>
<name>A0ACD3A6I2_9AGAR</name>
<accession>A0ACD3A6I2</accession>
<proteinExistence type="predicted"/>
<evidence type="ECO:0000313" key="2">
    <source>
        <dbReference type="Proteomes" id="UP000308600"/>
    </source>
</evidence>
<reference evidence="1 2" key="1">
    <citation type="journal article" date="2019" name="Nat. Ecol. Evol.">
        <title>Megaphylogeny resolves global patterns of mushroom evolution.</title>
        <authorList>
            <person name="Varga T."/>
            <person name="Krizsan K."/>
            <person name="Foldi C."/>
            <person name="Dima B."/>
            <person name="Sanchez-Garcia M."/>
            <person name="Sanchez-Ramirez S."/>
            <person name="Szollosi G.J."/>
            <person name="Szarkandi J.G."/>
            <person name="Papp V."/>
            <person name="Albert L."/>
            <person name="Andreopoulos W."/>
            <person name="Angelini C."/>
            <person name="Antonin V."/>
            <person name="Barry K.W."/>
            <person name="Bougher N.L."/>
            <person name="Buchanan P."/>
            <person name="Buyck B."/>
            <person name="Bense V."/>
            <person name="Catcheside P."/>
            <person name="Chovatia M."/>
            <person name="Cooper J."/>
            <person name="Damon W."/>
            <person name="Desjardin D."/>
            <person name="Finy P."/>
            <person name="Geml J."/>
            <person name="Haridas S."/>
            <person name="Hughes K."/>
            <person name="Justo A."/>
            <person name="Karasinski D."/>
            <person name="Kautmanova I."/>
            <person name="Kiss B."/>
            <person name="Kocsube S."/>
            <person name="Kotiranta H."/>
            <person name="LaButti K.M."/>
            <person name="Lechner B.E."/>
            <person name="Liimatainen K."/>
            <person name="Lipzen A."/>
            <person name="Lukacs Z."/>
            <person name="Mihaltcheva S."/>
            <person name="Morgado L.N."/>
            <person name="Niskanen T."/>
            <person name="Noordeloos M.E."/>
            <person name="Ohm R.A."/>
            <person name="Ortiz-Santana B."/>
            <person name="Ovrebo C."/>
            <person name="Racz N."/>
            <person name="Riley R."/>
            <person name="Savchenko A."/>
            <person name="Shiryaev A."/>
            <person name="Soop K."/>
            <person name="Spirin V."/>
            <person name="Szebenyi C."/>
            <person name="Tomsovsky M."/>
            <person name="Tulloss R.E."/>
            <person name="Uehling J."/>
            <person name="Grigoriev I.V."/>
            <person name="Vagvolgyi C."/>
            <person name="Papp T."/>
            <person name="Martin F.M."/>
            <person name="Miettinen O."/>
            <person name="Hibbett D.S."/>
            <person name="Nagy L.G."/>
        </authorList>
    </citation>
    <scope>NUCLEOTIDE SEQUENCE [LARGE SCALE GENOMIC DNA]</scope>
    <source>
        <strain evidence="1 2">NL-1719</strain>
    </source>
</reference>
<protein>
    <submittedName>
        <fullName evidence="1">Uncharacterized protein</fullName>
    </submittedName>
</protein>
<dbReference type="Proteomes" id="UP000308600">
    <property type="component" value="Unassembled WGS sequence"/>
</dbReference>